<dbReference type="EMBL" id="LOYH01000027">
    <property type="protein sequence ID" value="KVK86203.1"/>
    <property type="molecule type" value="Genomic_DNA"/>
</dbReference>
<dbReference type="AlphaFoldDB" id="A0A103ZU68"/>
<dbReference type="Proteomes" id="UP000069001">
    <property type="component" value="Unassembled WGS sequence"/>
</dbReference>
<evidence type="ECO:0000313" key="1">
    <source>
        <dbReference type="EMBL" id="KVK86203.1"/>
    </source>
</evidence>
<proteinExistence type="predicted"/>
<gene>
    <name evidence="1" type="ORF">WS90_07995</name>
</gene>
<evidence type="ECO:0000313" key="2">
    <source>
        <dbReference type="Proteomes" id="UP000069001"/>
    </source>
</evidence>
<organism evidence="1 2">
    <name type="scientific">Burkholderia cepacia</name>
    <name type="common">Pseudomonas cepacia</name>
    <dbReference type="NCBI Taxonomy" id="292"/>
    <lineage>
        <taxon>Bacteria</taxon>
        <taxon>Pseudomonadati</taxon>
        <taxon>Pseudomonadota</taxon>
        <taxon>Betaproteobacteria</taxon>
        <taxon>Burkholderiales</taxon>
        <taxon>Burkholderiaceae</taxon>
        <taxon>Burkholderia</taxon>
        <taxon>Burkholderia cepacia complex</taxon>
    </lineage>
</organism>
<protein>
    <submittedName>
        <fullName evidence="1">Uncharacterized protein</fullName>
    </submittedName>
</protein>
<comment type="caution">
    <text evidence="1">The sequence shown here is derived from an EMBL/GenBank/DDBJ whole genome shotgun (WGS) entry which is preliminary data.</text>
</comment>
<reference evidence="1 2" key="1">
    <citation type="submission" date="2015-11" db="EMBL/GenBank/DDBJ databases">
        <title>Expanding the genomic diversity of Burkholderia species for the development of highly accurate diagnostics.</title>
        <authorList>
            <person name="Sahl J."/>
            <person name="Keim P."/>
            <person name="Wagner D."/>
        </authorList>
    </citation>
    <scope>NUCLEOTIDE SEQUENCE [LARGE SCALE GENOMIC DNA]</scope>
    <source>
        <strain evidence="1 2">MSMB1302</strain>
    </source>
</reference>
<sequence length="123" mass="13641">MRPATLDEIARMFSPVDRWMTTGEGAAACAAKGDCFVLEQDGVPVLAWSLKVDGDELFIQAAAGRAGFDLTEFGLALVERQAVGFRSIAFRTRRRGLMKKAIDNGFYPAWRKGDVVLMRKDLR</sequence>
<name>A0A103ZU68_BURCE</name>
<accession>A0A103ZU68</accession>